<reference evidence="1" key="2">
    <citation type="journal article" date="2015" name="Fish Shellfish Immunol.">
        <title>Early steps in the European eel (Anguilla anguilla)-Vibrio vulnificus interaction in the gills: Role of the RtxA13 toxin.</title>
        <authorList>
            <person name="Callol A."/>
            <person name="Pajuelo D."/>
            <person name="Ebbesson L."/>
            <person name="Teles M."/>
            <person name="MacKenzie S."/>
            <person name="Amaro C."/>
        </authorList>
    </citation>
    <scope>NUCLEOTIDE SEQUENCE</scope>
</reference>
<reference evidence="1" key="1">
    <citation type="submission" date="2014-11" db="EMBL/GenBank/DDBJ databases">
        <authorList>
            <person name="Amaro Gonzalez C."/>
        </authorList>
    </citation>
    <scope>NUCLEOTIDE SEQUENCE</scope>
</reference>
<organism evidence="1">
    <name type="scientific">Anguilla anguilla</name>
    <name type="common">European freshwater eel</name>
    <name type="synonym">Muraena anguilla</name>
    <dbReference type="NCBI Taxonomy" id="7936"/>
    <lineage>
        <taxon>Eukaryota</taxon>
        <taxon>Metazoa</taxon>
        <taxon>Chordata</taxon>
        <taxon>Craniata</taxon>
        <taxon>Vertebrata</taxon>
        <taxon>Euteleostomi</taxon>
        <taxon>Actinopterygii</taxon>
        <taxon>Neopterygii</taxon>
        <taxon>Teleostei</taxon>
        <taxon>Anguilliformes</taxon>
        <taxon>Anguillidae</taxon>
        <taxon>Anguilla</taxon>
    </lineage>
</organism>
<protein>
    <submittedName>
        <fullName evidence="1">Uncharacterized protein</fullName>
    </submittedName>
</protein>
<dbReference type="EMBL" id="GBXM01059907">
    <property type="protein sequence ID" value="JAH48670.1"/>
    <property type="molecule type" value="Transcribed_RNA"/>
</dbReference>
<accession>A0A0E9T6W9</accession>
<evidence type="ECO:0000313" key="1">
    <source>
        <dbReference type="EMBL" id="JAH48670.1"/>
    </source>
</evidence>
<sequence>MYVRKQNTKAEYGLRKRSALRNKHIIPFTWF</sequence>
<proteinExistence type="predicted"/>
<dbReference type="AlphaFoldDB" id="A0A0E9T6W9"/>
<name>A0A0E9T6W9_ANGAN</name>